<evidence type="ECO:0000256" key="3">
    <source>
        <dbReference type="RuleBase" id="RU362056"/>
    </source>
</evidence>
<feature type="transmembrane region" description="Helical" evidence="3">
    <location>
        <begin position="241"/>
        <end position="265"/>
    </location>
</feature>
<keyword evidence="3" id="KW-0472">Membrane</keyword>
<keyword evidence="3" id="KW-0406">Ion transport</keyword>
<evidence type="ECO:0000313" key="5">
    <source>
        <dbReference type="Proteomes" id="UP000264800"/>
    </source>
</evidence>
<dbReference type="InterPro" id="IPR004156">
    <property type="entry name" value="OATP"/>
</dbReference>
<feature type="transmembrane region" description="Helical" evidence="3">
    <location>
        <begin position="161"/>
        <end position="182"/>
    </location>
</feature>
<name>A0A3Q3B933_KRYMA</name>
<feature type="transmembrane region" description="Helical" evidence="3">
    <location>
        <begin position="27"/>
        <end position="46"/>
    </location>
</feature>
<dbReference type="NCBIfam" id="TIGR00805">
    <property type="entry name" value="oat"/>
    <property type="match status" value="1"/>
</dbReference>
<dbReference type="GeneTree" id="ENSGT01150000286901"/>
<organism evidence="4 5">
    <name type="scientific">Kryptolebias marmoratus</name>
    <name type="common">Mangrove killifish</name>
    <name type="synonym">Rivulus marmoratus</name>
    <dbReference type="NCBI Taxonomy" id="37003"/>
    <lineage>
        <taxon>Eukaryota</taxon>
        <taxon>Metazoa</taxon>
        <taxon>Chordata</taxon>
        <taxon>Craniata</taxon>
        <taxon>Vertebrata</taxon>
        <taxon>Euteleostomi</taxon>
        <taxon>Actinopterygii</taxon>
        <taxon>Neopterygii</taxon>
        <taxon>Teleostei</taxon>
        <taxon>Neoteleostei</taxon>
        <taxon>Acanthomorphata</taxon>
        <taxon>Ovalentaria</taxon>
        <taxon>Atherinomorphae</taxon>
        <taxon>Cyprinodontiformes</taxon>
        <taxon>Rivulidae</taxon>
        <taxon>Kryptolebias</taxon>
    </lineage>
</organism>
<feature type="transmembrane region" description="Helical" evidence="3">
    <location>
        <begin position="66"/>
        <end position="87"/>
    </location>
</feature>
<keyword evidence="5" id="KW-1185">Reference proteome</keyword>
<reference evidence="4" key="2">
    <citation type="submission" date="2025-09" db="UniProtKB">
        <authorList>
            <consortium name="Ensembl"/>
        </authorList>
    </citation>
    <scope>IDENTIFICATION</scope>
</reference>
<reference evidence="4" key="1">
    <citation type="submission" date="2025-08" db="UniProtKB">
        <authorList>
            <consortium name="Ensembl"/>
        </authorList>
    </citation>
    <scope>IDENTIFICATION</scope>
</reference>
<dbReference type="GO" id="GO:0006811">
    <property type="term" value="P:monoatomic ion transport"/>
    <property type="evidence" value="ECO:0007669"/>
    <property type="project" value="UniProtKB-KW"/>
</dbReference>
<dbReference type="GO" id="GO:0016323">
    <property type="term" value="C:basolateral plasma membrane"/>
    <property type="evidence" value="ECO:0007669"/>
    <property type="project" value="TreeGrafter"/>
</dbReference>
<dbReference type="Proteomes" id="UP000264800">
    <property type="component" value="Unplaced"/>
</dbReference>
<dbReference type="Pfam" id="PF03137">
    <property type="entry name" value="OATP"/>
    <property type="match status" value="1"/>
</dbReference>
<evidence type="ECO:0000256" key="1">
    <source>
        <dbReference type="ARBA" id="ARBA00004141"/>
    </source>
</evidence>
<dbReference type="OMA" id="AMEIHIT"/>
<keyword evidence="2" id="KW-1015">Disulfide bond</keyword>
<dbReference type="GO" id="GO:0015125">
    <property type="term" value="F:bile acid transmembrane transporter activity"/>
    <property type="evidence" value="ECO:0007669"/>
    <property type="project" value="TreeGrafter"/>
</dbReference>
<keyword evidence="3" id="KW-0812">Transmembrane</keyword>
<dbReference type="AlphaFoldDB" id="A0A3Q3B933"/>
<dbReference type="Gene3D" id="1.20.1250.20">
    <property type="entry name" value="MFS general substrate transporter like domains"/>
    <property type="match status" value="1"/>
</dbReference>
<dbReference type="GO" id="GO:0043252">
    <property type="term" value="P:sodium-independent organic anion transport"/>
    <property type="evidence" value="ECO:0007669"/>
    <property type="project" value="TreeGrafter"/>
</dbReference>
<evidence type="ECO:0000313" key="4">
    <source>
        <dbReference type="Ensembl" id="ENSKMAP00000025910.1"/>
    </source>
</evidence>
<accession>A0A3Q3B933</accession>
<dbReference type="InterPro" id="IPR036259">
    <property type="entry name" value="MFS_trans_sf"/>
</dbReference>
<evidence type="ECO:0000256" key="2">
    <source>
        <dbReference type="ARBA" id="ARBA00023157"/>
    </source>
</evidence>
<dbReference type="PANTHER" id="PTHR11388">
    <property type="entry name" value="ORGANIC ANION TRANSPORTER"/>
    <property type="match status" value="1"/>
</dbReference>
<protein>
    <recommendedName>
        <fullName evidence="3">Solute carrier organic anion transporter family member</fullName>
    </recommendedName>
</protein>
<dbReference type="GO" id="GO:0016324">
    <property type="term" value="C:apical plasma membrane"/>
    <property type="evidence" value="ECO:0007669"/>
    <property type="project" value="TreeGrafter"/>
</dbReference>
<sequence length="358" mass="40025">MGANMNFDPARTPAAARRWNPFNSLKFFVLCHSLLQLAQLLVSGYMKSSIATIERRYGLSSQMSGIIASFNEVGNTALIVFISFFGSRVHRPRYIGGGALLACLASLLMAMPHFLSEPYKYTSQPSSSGDISTGLCLLNSSSNQTCNETESSTQTVLPPLILGQLLLGIGAVPIQPFGISYIDDYASPKNSPVYLGILLAVTSIGPAFGFVTSSFMLRFYVDFDKPSTEGIELKQTDLRWVGAWWLGFLVASCLLFLTALPYFFFPREMPKENNADDVEDRPDTRRADPVQEVSFLQFLKSKSLFFCFCLLPDEPRVSSRWEEICRKKRLPGIRRDVNLNVNQATRWRLCVFRLPLAC</sequence>
<keyword evidence="3" id="KW-1133">Transmembrane helix</keyword>
<dbReference type="GO" id="GO:0015347">
    <property type="term" value="F:sodium-independent organic anion transmembrane transporter activity"/>
    <property type="evidence" value="ECO:0007669"/>
    <property type="project" value="TreeGrafter"/>
</dbReference>
<dbReference type="PANTHER" id="PTHR11388:SF87">
    <property type="entry name" value="SOLUTE CARRIER ORGANIC ANION TRANSPORTER FAMILY MEMBER 2B1"/>
    <property type="match status" value="1"/>
</dbReference>
<comment type="subcellular location">
    <subcellularLocation>
        <location evidence="3">Cell membrane</location>
        <topology evidence="3">Multi-pass membrane protein</topology>
    </subcellularLocation>
    <subcellularLocation>
        <location evidence="1">Membrane</location>
        <topology evidence="1">Multi-pass membrane protein</topology>
    </subcellularLocation>
</comment>
<comment type="similarity">
    <text evidence="3">Belongs to the organo anion transporter (TC 2.A.60) family.</text>
</comment>
<feature type="transmembrane region" description="Helical" evidence="3">
    <location>
        <begin position="94"/>
        <end position="115"/>
    </location>
</feature>
<dbReference type="SUPFAM" id="SSF103473">
    <property type="entry name" value="MFS general substrate transporter"/>
    <property type="match status" value="1"/>
</dbReference>
<comment type="caution">
    <text evidence="3">Lacks conserved residue(s) required for the propagation of feature annotation.</text>
</comment>
<proteinExistence type="inferred from homology"/>
<feature type="transmembrane region" description="Helical" evidence="3">
    <location>
        <begin position="194"/>
        <end position="221"/>
    </location>
</feature>
<keyword evidence="3" id="KW-0813">Transport</keyword>
<dbReference type="Ensembl" id="ENSKMAT00000026236.1">
    <property type="protein sequence ID" value="ENSKMAP00000025910.1"/>
    <property type="gene ID" value="ENSKMAG00000019201.1"/>
</dbReference>
<dbReference type="STRING" id="37003.ENSKMAP00000025910"/>